<keyword evidence="4" id="KW-1185">Reference proteome</keyword>
<dbReference type="RefSeq" id="WP_096830697.1">
    <property type="nucleotide sequence ID" value="NZ_NXIB02000180.1"/>
</dbReference>
<organism evidence="3 4">
    <name type="scientific">Tychonema bourrellyi FEM_GT703</name>
    <dbReference type="NCBI Taxonomy" id="2040638"/>
    <lineage>
        <taxon>Bacteria</taxon>
        <taxon>Bacillati</taxon>
        <taxon>Cyanobacteriota</taxon>
        <taxon>Cyanophyceae</taxon>
        <taxon>Oscillatoriophycideae</taxon>
        <taxon>Oscillatoriales</taxon>
        <taxon>Microcoleaceae</taxon>
        <taxon>Tychonema</taxon>
    </lineage>
</organism>
<keyword evidence="2" id="KW-0472">Membrane</keyword>
<dbReference type="AlphaFoldDB" id="A0A2G4EVH7"/>
<feature type="region of interest" description="Disordered" evidence="1">
    <location>
        <begin position="214"/>
        <end position="239"/>
    </location>
</feature>
<dbReference type="OrthoDB" id="532366at2"/>
<gene>
    <name evidence="3" type="ORF">CP500_020920</name>
</gene>
<evidence type="ECO:0000256" key="2">
    <source>
        <dbReference type="SAM" id="Phobius"/>
    </source>
</evidence>
<reference evidence="3" key="1">
    <citation type="submission" date="2017-10" db="EMBL/GenBank/DDBJ databases">
        <title>Draft genome sequence of the planktic cyanobacteria Tychonema bourrellyi isolated from alpine lentic freshwater.</title>
        <authorList>
            <person name="Tett A."/>
            <person name="Armanini F."/>
            <person name="Asnicar F."/>
            <person name="Boscaini A."/>
            <person name="Pasolli E."/>
            <person name="Zolfo M."/>
            <person name="Donati C."/>
            <person name="Salmaso N."/>
            <person name="Segata N."/>
        </authorList>
    </citation>
    <scope>NUCLEOTIDE SEQUENCE</scope>
    <source>
        <strain evidence="3">FEM_GT703</strain>
    </source>
</reference>
<evidence type="ECO:0000313" key="3">
    <source>
        <dbReference type="EMBL" id="PHX53543.1"/>
    </source>
</evidence>
<name>A0A2G4EVH7_9CYAN</name>
<protein>
    <submittedName>
        <fullName evidence="3">Uncharacterized protein</fullName>
    </submittedName>
</protein>
<comment type="caution">
    <text evidence="3">The sequence shown here is derived from an EMBL/GenBank/DDBJ whole genome shotgun (WGS) entry which is preliminary data.</text>
</comment>
<proteinExistence type="predicted"/>
<feature type="transmembrane region" description="Helical" evidence="2">
    <location>
        <begin position="12"/>
        <end position="37"/>
    </location>
</feature>
<sequence length="276" mass="30701">MKATNSRQFSSVAARTLKVVGIILILSALLDCIVLSLPGETSDILNRGWQLAAATQVVDRGIIPLMGIALLMTGFWVDSSTGVSIERRNVWLDLRFWALLLSSFLGLVYLSLVPVHLNNTRLELKDALVQVEREAGQAEGQLEAQIKSPQFKAQIEQLKSQRRSQIAALLQDEGKMAEALKSPEVPKELKAVLQESKNDPKALDKFLEQQAQELPSQARNEISTRRQQKEKELRTRSRNSSLQTGISSLLLAIGYITVGWTGLRSMGIPRFGRRQS</sequence>
<evidence type="ECO:0000256" key="1">
    <source>
        <dbReference type="SAM" id="MobiDB-lite"/>
    </source>
</evidence>
<keyword evidence="2" id="KW-1133">Transmembrane helix</keyword>
<dbReference type="NCBIfam" id="NF038305">
    <property type="entry name" value="HpsJ_fam"/>
    <property type="match status" value="1"/>
</dbReference>
<dbReference type="Proteomes" id="UP000226442">
    <property type="component" value="Unassembled WGS sequence"/>
</dbReference>
<keyword evidence="2" id="KW-0812">Transmembrane</keyword>
<dbReference type="EMBL" id="NXIB02000180">
    <property type="protein sequence ID" value="PHX53543.1"/>
    <property type="molecule type" value="Genomic_DNA"/>
</dbReference>
<evidence type="ECO:0000313" key="4">
    <source>
        <dbReference type="Proteomes" id="UP000226442"/>
    </source>
</evidence>
<feature type="transmembrane region" description="Helical" evidence="2">
    <location>
        <begin position="242"/>
        <end position="263"/>
    </location>
</feature>
<feature type="compositionally biased region" description="Basic and acidic residues" evidence="1">
    <location>
        <begin position="222"/>
        <end position="235"/>
    </location>
</feature>
<accession>A0A2G4EVH7</accession>
<dbReference type="InterPro" id="IPR047709">
    <property type="entry name" value="HpsJ-like"/>
</dbReference>
<feature type="transmembrane region" description="Helical" evidence="2">
    <location>
        <begin position="97"/>
        <end position="117"/>
    </location>
</feature>
<feature type="transmembrane region" description="Helical" evidence="2">
    <location>
        <begin position="57"/>
        <end position="77"/>
    </location>
</feature>